<feature type="transmembrane region" description="Helical" evidence="13">
    <location>
        <begin position="38"/>
        <end position="59"/>
    </location>
</feature>
<feature type="transmembrane region" description="Helical" evidence="13">
    <location>
        <begin position="189"/>
        <end position="208"/>
    </location>
</feature>
<evidence type="ECO:0000256" key="5">
    <source>
        <dbReference type="ARBA" id="ARBA00022448"/>
    </source>
</evidence>
<dbReference type="NCBIfam" id="TIGR00797">
    <property type="entry name" value="matE"/>
    <property type="match status" value="1"/>
</dbReference>
<evidence type="ECO:0000256" key="12">
    <source>
        <dbReference type="ARBA" id="ARBA00031636"/>
    </source>
</evidence>
<evidence type="ECO:0000313" key="15">
    <source>
        <dbReference type="Proteomes" id="UP000231092"/>
    </source>
</evidence>
<dbReference type="PANTHER" id="PTHR43298">
    <property type="entry name" value="MULTIDRUG RESISTANCE PROTEIN NORM-RELATED"/>
    <property type="match status" value="1"/>
</dbReference>
<dbReference type="GO" id="GO:0005886">
    <property type="term" value="C:plasma membrane"/>
    <property type="evidence" value="ECO:0007669"/>
    <property type="project" value="UniProtKB-SubCell"/>
</dbReference>
<reference evidence="14 15" key="1">
    <citation type="submission" date="2017-11" db="EMBL/GenBank/DDBJ databases">
        <title>Understudied soil microbes with underappreciated capabilities: Untangling the Clostridium saccharolyticum group.</title>
        <authorList>
            <person name="Leschine S."/>
        </authorList>
    </citation>
    <scope>NUCLEOTIDE SEQUENCE [LARGE SCALE GENOMIC DNA]</scope>
    <source>
        <strain evidence="14 15">18A</strain>
    </source>
</reference>
<keyword evidence="11 13" id="KW-0472">Membrane</keyword>
<feature type="transmembrane region" description="Helical" evidence="13">
    <location>
        <begin position="275"/>
        <end position="298"/>
    </location>
</feature>
<dbReference type="EMBL" id="PGET01000001">
    <property type="protein sequence ID" value="PJJ29806.1"/>
    <property type="molecule type" value="Genomic_DNA"/>
</dbReference>
<evidence type="ECO:0000256" key="13">
    <source>
        <dbReference type="SAM" id="Phobius"/>
    </source>
</evidence>
<dbReference type="OrthoDB" id="62420at2"/>
<dbReference type="InterPro" id="IPR048279">
    <property type="entry name" value="MdtK-like"/>
</dbReference>
<evidence type="ECO:0000256" key="4">
    <source>
        <dbReference type="ARBA" id="ARBA00020268"/>
    </source>
</evidence>
<proteinExistence type="inferred from homology"/>
<accession>A0A2M8Z8P3</accession>
<evidence type="ECO:0000256" key="2">
    <source>
        <dbReference type="ARBA" id="ARBA00004651"/>
    </source>
</evidence>
<keyword evidence="5" id="KW-0813">Transport</keyword>
<organism evidence="14 15">
    <name type="scientific">[Clostridium] celerecrescens 18A</name>
    <dbReference type="NCBI Taxonomy" id="1286362"/>
    <lineage>
        <taxon>Bacteria</taxon>
        <taxon>Bacillati</taxon>
        <taxon>Bacillota</taxon>
        <taxon>Clostridia</taxon>
        <taxon>Lachnospirales</taxon>
        <taxon>Lachnospiraceae</taxon>
        <taxon>Lacrimispora</taxon>
    </lineage>
</organism>
<keyword evidence="8 13" id="KW-0812">Transmembrane</keyword>
<dbReference type="GO" id="GO:0042910">
    <property type="term" value="F:xenobiotic transmembrane transporter activity"/>
    <property type="evidence" value="ECO:0007669"/>
    <property type="project" value="InterPro"/>
</dbReference>
<feature type="transmembrane region" description="Helical" evidence="13">
    <location>
        <begin position="155"/>
        <end position="177"/>
    </location>
</feature>
<dbReference type="InterPro" id="IPR050222">
    <property type="entry name" value="MATE_MdtK"/>
</dbReference>
<comment type="function">
    <text evidence="1">Multidrug efflux pump.</text>
</comment>
<feature type="transmembrane region" description="Helical" evidence="13">
    <location>
        <begin position="336"/>
        <end position="355"/>
    </location>
</feature>
<evidence type="ECO:0000256" key="8">
    <source>
        <dbReference type="ARBA" id="ARBA00022692"/>
    </source>
</evidence>
<sequence>MKRKMWQGIFRRQDSETTDMQERQEGTELFSGKQLRQLIFPLVIEQILAVFMGMADIIMVASCGEEAVSGISIVDTINVLLIGLFGAMAAGGSVVTAQYIGRKDEKNVAKASGQLFLAVGGLSMAIMAVTLVFNGPLLRLIYGDIGQEVMHNGRIYFYISSLSYPFLAFYNSAAALFRTAGNSKVSMQVSLGANLCNIAGNFLFIYVFQMGVAGAGLSTLLSRILSAVVMFTLLKKQSHFPIEFRLRADKRILRQILYIGIPNGLENSIFQLGKLLLSSLTASFGTMAIAANAVASTICGLETIPASAIGIALVTVVGQCVGAGELKQARKYMGKLLKTAYICLWILNLSIIPFLNPICSLFHLSGETSALAYKLMLYHSICCMIIHPLSFCLTNGLRAANDVRFTMTVSICSMWICRIVMAYVLSLYFGLGLMGIWIAMTIDWLVRAIFFSTRVLSGKWCRYANRNIR</sequence>
<dbReference type="RefSeq" id="WP_100306141.1">
    <property type="nucleotide sequence ID" value="NZ_PGET01000001.1"/>
</dbReference>
<evidence type="ECO:0000256" key="10">
    <source>
        <dbReference type="ARBA" id="ARBA00023065"/>
    </source>
</evidence>
<dbReference type="GO" id="GO:0006811">
    <property type="term" value="P:monoatomic ion transport"/>
    <property type="evidence" value="ECO:0007669"/>
    <property type="project" value="UniProtKB-KW"/>
</dbReference>
<dbReference type="GO" id="GO:0015297">
    <property type="term" value="F:antiporter activity"/>
    <property type="evidence" value="ECO:0007669"/>
    <property type="project" value="UniProtKB-KW"/>
</dbReference>
<evidence type="ECO:0000256" key="9">
    <source>
        <dbReference type="ARBA" id="ARBA00022989"/>
    </source>
</evidence>
<dbReference type="PIRSF" id="PIRSF006603">
    <property type="entry name" value="DinF"/>
    <property type="match status" value="1"/>
</dbReference>
<evidence type="ECO:0000256" key="1">
    <source>
        <dbReference type="ARBA" id="ARBA00003408"/>
    </source>
</evidence>
<feature type="transmembrane region" description="Helical" evidence="13">
    <location>
        <begin position="214"/>
        <end position="234"/>
    </location>
</feature>
<keyword evidence="10" id="KW-0406">Ion transport</keyword>
<feature type="transmembrane region" description="Helical" evidence="13">
    <location>
        <begin position="79"/>
        <end position="101"/>
    </location>
</feature>
<feature type="transmembrane region" description="Helical" evidence="13">
    <location>
        <begin position="375"/>
        <end position="393"/>
    </location>
</feature>
<evidence type="ECO:0000256" key="11">
    <source>
        <dbReference type="ARBA" id="ARBA00023136"/>
    </source>
</evidence>
<comment type="similarity">
    <text evidence="3">Belongs to the multi antimicrobial extrusion (MATE) (TC 2.A.66.1) family.</text>
</comment>
<comment type="caution">
    <text evidence="14">The sequence shown here is derived from an EMBL/GenBank/DDBJ whole genome shotgun (WGS) entry which is preliminary data.</text>
</comment>
<protein>
    <recommendedName>
        <fullName evidence="4">Probable multidrug resistance protein NorM</fullName>
    </recommendedName>
    <alternativeName>
        <fullName evidence="12">Multidrug-efflux transporter</fullName>
    </alternativeName>
</protein>
<dbReference type="PANTHER" id="PTHR43298:SF2">
    <property type="entry name" value="FMN_FAD EXPORTER YEEO-RELATED"/>
    <property type="match status" value="1"/>
</dbReference>
<gene>
    <name evidence="14" type="ORF">H171_3366</name>
</gene>
<dbReference type="Proteomes" id="UP000231092">
    <property type="component" value="Unassembled WGS sequence"/>
</dbReference>
<keyword evidence="6" id="KW-0050">Antiport</keyword>
<dbReference type="InterPro" id="IPR002528">
    <property type="entry name" value="MATE_fam"/>
</dbReference>
<comment type="subcellular location">
    <subcellularLocation>
        <location evidence="2">Cell membrane</location>
        <topology evidence="2">Multi-pass membrane protein</topology>
    </subcellularLocation>
</comment>
<name>A0A2M8Z8P3_9FIRM</name>
<evidence type="ECO:0000256" key="6">
    <source>
        <dbReference type="ARBA" id="ARBA00022449"/>
    </source>
</evidence>
<evidence type="ECO:0000256" key="3">
    <source>
        <dbReference type="ARBA" id="ARBA00010199"/>
    </source>
</evidence>
<dbReference type="CDD" id="cd13137">
    <property type="entry name" value="MATE_NorM_like"/>
    <property type="match status" value="1"/>
</dbReference>
<feature type="transmembrane region" description="Helical" evidence="13">
    <location>
        <begin position="304"/>
        <end position="324"/>
    </location>
</feature>
<evidence type="ECO:0000256" key="7">
    <source>
        <dbReference type="ARBA" id="ARBA00022475"/>
    </source>
</evidence>
<keyword evidence="7" id="KW-1003">Cell membrane</keyword>
<dbReference type="Pfam" id="PF01554">
    <property type="entry name" value="MatE"/>
    <property type="match status" value="2"/>
</dbReference>
<keyword evidence="9 13" id="KW-1133">Transmembrane helix</keyword>
<feature type="transmembrane region" description="Helical" evidence="13">
    <location>
        <begin position="113"/>
        <end position="135"/>
    </location>
</feature>
<dbReference type="AlphaFoldDB" id="A0A2M8Z8P3"/>
<evidence type="ECO:0000313" key="14">
    <source>
        <dbReference type="EMBL" id="PJJ29806.1"/>
    </source>
</evidence>